<evidence type="ECO:0000256" key="6">
    <source>
        <dbReference type="ARBA" id="ARBA00022837"/>
    </source>
</evidence>
<evidence type="ECO:0000256" key="9">
    <source>
        <dbReference type="RuleBase" id="RU000489"/>
    </source>
</evidence>
<dbReference type="EC" id="3.2.1.14" evidence="2"/>
<proteinExistence type="predicted"/>
<dbReference type="SUPFAM" id="SSF49384">
    <property type="entry name" value="Carbohydrate-binding domain"/>
    <property type="match status" value="2"/>
</dbReference>
<dbReference type="GO" id="GO:0030247">
    <property type="term" value="F:polysaccharide binding"/>
    <property type="evidence" value="ECO:0007669"/>
    <property type="project" value="UniProtKB-UniRule"/>
</dbReference>
<comment type="caution">
    <text evidence="12">The sequence shown here is derived from an EMBL/GenBank/DDBJ whole genome shotgun (WGS) entry which is preliminary data.</text>
</comment>
<evidence type="ECO:0000256" key="5">
    <source>
        <dbReference type="ARBA" id="ARBA00022801"/>
    </source>
</evidence>
<keyword evidence="6" id="KW-0106">Calcium</keyword>
<evidence type="ECO:0000256" key="3">
    <source>
        <dbReference type="ARBA" id="ARBA00022729"/>
    </source>
</evidence>
<sequence>MVISTFKIVQDWGSGFEGEITLVNNGLIDVNNWLLEFSADFSINSLWNADLVSFEQGKYLIRHSGWNRDLEIGETITIGFIANSFNGDINSPSNFILNGSPLDATQEILPQLSINDVVVTEGNEEYTYLTYTVTLNQPSENIVTVNYNTQDIDAIASSDYDYLQGILTFLPGEQKKTITVKVKGDLTFEEDETLILNLSNPVGANISDNQGLGTIINDDSPKIDDNSENNPIKVEFIIESQWSTGFTGSIKITNQSQDPINGWQLQFNSPFEIVSLWNGEKNQLPTGEYLISNLGWNALISPDSSISFGFTGNYLGENISSPTNYIFNNQNLDNGEQNQDDDSNPILPSLSISDLNIQEGNQGQNEAIITILLSTHSNQTITVSYQTLEGSALAGQDYQAKTGTVTFEPGVTTQTISIPIYGDTQWENNETFQLELFNVNNASITDSQGVVTILNDDLNNNNENNDYIVGAYYPEWAIYDRNFQVEDIPGDKLTHIFYAFAKIDNDGEVDIFDPWAATQTTFGGKYTWEQSSSGEAGNFAELQALKVEYPHLKNMISIGGWTLSGLFSDVALTPESREKFATSAVEFMIKYSFDGIDIDWEYPVSGGLDSNIYRPEDKQNYTLLLQELRQQLDWQSNIDGKKYELSIASPAGEDKIVNYDLAQMSEYLDFFNVMTYDYHGAWENQTNHQSALYSNPNDPSSLKEIYNIDYTIQQYLNAGVNPKDIVLGAPIYGRSWTGVPNYNDGLFQNATNAGPGTWENGVFDYKDLYNKVNDSSSGYQRFWDDTAKVAYVYNSSLGVFSTYEDKQSLHAKLDYLKEKELGGIFFWEASADLESNHPDSLINIASTQLIN</sequence>
<dbReference type="InterPro" id="IPR003644">
    <property type="entry name" value="Calx_beta"/>
</dbReference>
<comment type="catalytic activity">
    <reaction evidence="1">
        <text>Random endo-hydrolysis of N-acetyl-beta-D-glucosaminide (1-&gt;4)-beta-linkages in chitin and chitodextrins.</text>
        <dbReference type="EC" id="3.2.1.14"/>
    </reaction>
</comment>
<keyword evidence="7" id="KW-0146">Chitin degradation</keyword>
<dbReference type="InterPro" id="IPR008965">
    <property type="entry name" value="CBM2/CBM3_carb-bd_dom_sf"/>
</dbReference>
<dbReference type="SMART" id="SM00637">
    <property type="entry name" value="CBD_II"/>
    <property type="match status" value="2"/>
</dbReference>
<name>A0A844GZJ6_9CHRO</name>
<feature type="domain" description="GH18" evidence="11">
    <location>
        <begin position="467"/>
        <end position="851"/>
    </location>
</feature>
<dbReference type="SUPFAM" id="SSF51445">
    <property type="entry name" value="(Trans)glycosidases"/>
    <property type="match status" value="1"/>
</dbReference>
<gene>
    <name evidence="12" type="ORF">GGC33_14905</name>
</gene>
<dbReference type="Pfam" id="PF03160">
    <property type="entry name" value="Calx-beta"/>
    <property type="match status" value="2"/>
</dbReference>
<dbReference type="SUPFAM" id="SSF54556">
    <property type="entry name" value="Chitinase insertion domain"/>
    <property type="match status" value="1"/>
</dbReference>
<evidence type="ECO:0000256" key="1">
    <source>
        <dbReference type="ARBA" id="ARBA00000822"/>
    </source>
</evidence>
<dbReference type="InterPro" id="IPR038081">
    <property type="entry name" value="CalX-like_sf"/>
</dbReference>
<dbReference type="Pfam" id="PF00553">
    <property type="entry name" value="CBM_2"/>
    <property type="match status" value="2"/>
</dbReference>
<dbReference type="GO" id="GO:0006032">
    <property type="term" value="P:chitin catabolic process"/>
    <property type="evidence" value="ECO:0007669"/>
    <property type="project" value="UniProtKB-KW"/>
</dbReference>
<dbReference type="SUPFAM" id="SSF141072">
    <property type="entry name" value="CalX-like"/>
    <property type="match status" value="2"/>
</dbReference>
<protein>
    <recommendedName>
        <fullName evidence="2">chitinase</fullName>
        <ecNumber evidence="2">3.2.1.14</ecNumber>
    </recommendedName>
</protein>
<dbReference type="GO" id="GO:0008061">
    <property type="term" value="F:chitin binding"/>
    <property type="evidence" value="ECO:0007669"/>
    <property type="project" value="InterPro"/>
</dbReference>
<dbReference type="SMART" id="SM00636">
    <property type="entry name" value="Glyco_18"/>
    <property type="match status" value="1"/>
</dbReference>
<dbReference type="GO" id="GO:0007154">
    <property type="term" value="P:cell communication"/>
    <property type="evidence" value="ECO:0007669"/>
    <property type="project" value="InterPro"/>
</dbReference>
<dbReference type="Pfam" id="PF00704">
    <property type="entry name" value="Glyco_hydro_18"/>
    <property type="match status" value="1"/>
</dbReference>
<keyword evidence="3" id="KW-0732">Signal</keyword>
<dbReference type="AlphaFoldDB" id="A0A844GZJ6"/>
<dbReference type="Gene3D" id="2.60.40.2030">
    <property type="match status" value="2"/>
</dbReference>
<dbReference type="InterPro" id="IPR018366">
    <property type="entry name" value="CBM2_CS"/>
</dbReference>
<dbReference type="InterPro" id="IPR001223">
    <property type="entry name" value="Glyco_hydro18_cat"/>
</dbReference>
<feature type="domain" description="CBM2" evidence="10">
    <location>
        <begin position="225"/>
        <end position="335"/>
    </location>
</feature>
<evidence type="ECO:0000256" key="7">
    <source>
        <dbReference type="ARBA" id="ARBA00023024"/>
    </source>
</evidence>
<dbReference type="Proteomes" id="UP000437131">
    <property type="component" value="Unassembled WGS sequence"/>
</dbReference>
<dbReference type="GO" id="GO:0005975">
    <property type="term" value="P:carbohydrate metabolic process"/>
    <property type="evidence" value="ECO:0007669"/>
    <property type="project" value="InterPro"/>
</dbReference>
<keyword evidence="7" id="KW-0624">Polysaccharide degradation</keyword>
<organism evidence="12 13">
    <name type="scientific">Cyanobacterium aponinum 0216</name>
    <dbReference type="NCBI Taxonomy" id="2676140"/>
    <lineage>
        <taxon>Bacteria</taxon>
        <taxon>Bacillati</taxon>
        <taxon>Cyanobacteriota</taxon>
        <taxon>Cyanophyceae</taxon>
        <taxon>Oscillatoriophycideae</taxon>
        <taxon>Chroococcales</taxon>
        <taxon>Geminocystaceae</taxon>
        <taxon>Cyanobacterium</taxon>
    </lineage>
</organism>
<dbReference type="GO" id="GO:0008843">
    <property type="term" value="F:endochitinase activity"/>
    <property type="evidence" value="ECO:0007669"/>
    <property type="project" value="UniProtKB-EC"/>
</dbReference>
<dbReference type="PROSITE" id="PS51173">
    <property type="entry name" value="CBM2"/>
    <property type="match status" value="2"/>
</dbReference>
<feature type="domain" description="CBM2" evidence="10">
    <location>
        <begin position="1"/>
        <end position="105"/>
    </location>
</feature>
<reference evidence="12 13" key="1">
    <citation type="submission" date="2019-11" db="EMBL/GenBank/DDBJ databases">
        <title>Isolation of a new High Light Tolerant Cyanobacteria.</title>
        <authorList>
            <person name="Dobson Z."/>
            <person name="Vaughn N."/>
            <person name="Vaughn M."/>
            <person name="Fromme P."/>
            <person name="Mazor Y."/>
        </authorList>
    </citation>
    <scope>NUCLEOTIDE SEQUENCE [LARGE SCALE GENOMIC DNA]</scope>
    <source>
        <strain evidence="12 13">0216</strain>
    </source>
</reference>
<dbReference type="InterPro" id="IPR001919">
    <property type="entry name" value="CBD2"/>
</dbReference>
<evidence type="ECO:0000313" key="12">
    <source>
        <dbReference type="EMBL" id="MTF40209.1"/>
    </source>
</evidence>
<dbReference type="CDD" id="cd06548">
    <property type="entry name" value="GH18_chitinase"/>
    <property type="match status" value="1"/>
</dbReference>
<evidence type="ECO:0000259" key="10">
    <source>
        <dbReference type="PROSITE" id="PS51173"/>
    </source>
</evidence>
<keyword evidence="5 9" id="KW-0378">Hydrolase</keyword>
<dbReference type="InterPro" id="IPR017853">
    <property type="entry name" value="GH"/>
</dbReference>
<evidence type="ECO:0000256" key="8">
    <source>
        <dbReference type="ARBA" id="ARBA00023295"/>
    </source>
</evidence>
<dbReference type="InterPro" id="IPR011583">
    <property type="entry name" value="Chitinase_II/V-like_cat"/>
</dbReference>
<dbReference type="InterPro" id="IPR050314">
    <property type="entry name" value="Glycosyl_Hydrlase_18"/>
</dbReference>
<dbReference type="PROSITE" id="PS51910">
    <property type="entry name" value="GH18_2"/>
    <property type="match status" value="1"/>
</dbReference>
<evidence type="ECO:0000256" key="2">
    <source>
        <dbReference type="ARBA" id="ARBA00012729"/>
    </source>
</evidence>
<dbReference type="Gene3D" id="2.60.40.290">
    <property type="match status" value="2"/>
</dbReference>
<dbReference type="RefSeq" id="WP_155084464.1">
    <property type="nucleotide sequence ID" value="NZ_WMIA01000023.1"/>
</dbReference>
<accession>A0A844GZJ6</accession>
<dbReference type="InterPro" id="IPR029070">
    <property type="entry name" value="Chitinase_insertion_sf"/>
</dbReference>
<keyword evidence="8 9" id="KW-0326">Glycosidase</keyword>
<dbReference type="PANTHER" id="PTHR11177:SF317">
    <property type="entry name" value="CHITINASE 12-RELATED"/>
    <property type="match status" value="1"/>
</dbReference>
<dbReference type="GO" id="GO:0016020">
    <property type="term" value="C:membrane"/>
    <property type="evidence" value="ECO:0007669"/>
    <property type="project" value="InterPro"/>
</dbReference>
<dbReference type="Gene3D" id="3.10.50.10">
    <property type="match status" value="1"/>
</dbReference>
<keyword evidence="7" id="KW-0119">Carbohydrate metabolism</keyword>
<dbReference type="PROSITE" id="PS00561">
    <property type="entry name" value="CBM2_A"/>
    <property type="match status" value="1"/>
</dbReference>
<evidence type="ECO:0000313" key="13">
    <source>
        <dbReference type="Proteomes" id="UP000437131"/>
    </source>
</evidence>
<dbReference type="InterPro" id="IPR012291">
    <property type="entry name" value="CBM2_carb-bd_dom_sf"/>
</dbReference>
<dbReference type="PROSITE" id="PS01095">
    <property type="entry name" value="GH18_1"/>
    <property type="match status" value="1"/>
</dbReference>
<dbReference type="SMART" id="SM00237">
    <property type="entry name" value="Calx_beta"/>
    <property type="match status" value="2"/>
</dbReference>
<dbReference type="EMBL" id="WMIA01000023">
    <property type="protein sequence ID" value="MTF40209.1"/>
    <property type="molecule type" value="Genomic_DNA"/>
</dbReference>
<dbReference type="InterPro" id="IPR001579">
    <property type="entry name" value="Glyco_hydro_18_chit_AS"/>
</dbReference>
<dbReference type="PANTHER" id="PTHR11177">
    <property type="entry name" value="CHITINASE"/>
    <property type="match status" value="1"/>
</dbReference>
<dbReference type="Gene3D" id="3.20.20.80">
    <property type="entry name" value="Glycosidases"/>
    <property type="match status" value="1"/>
</dbReference>
<evidence type="ECO:0000256" key="4">
    <source>
        <dbReference type="ARBA" id="ARBA00022737"/>
    </source>
</evidence>
<evidence type="ECO:0000259" key="11">
    <source>
        <dbReference type="PROSITE" id="PS51910"/>
    </source>
</evidence>
<keyword evidence="4" id="KW-0677">Repeat</keyword>